<dbReference type="InterPro" id="IPR000688">
    <property type="entry name" value="HypA/HybF"/>
</dbReference>
<dbReference type="EMBL" id="LNYL01000016">
    <property type="protein sequence ID" value="KTD30460.1"/>
    <property type="molecule type" value="Genomic_DNA"/>
</dbReference>
<dbReference type="Gene3D" id="3.30.2320.80">
    <property type="match status" value="1"/>
</dbReference>
<dbReference type="STRING" id="466.Lmac_0644"/>
<comment type="function">
    <text evidence="5">Involved in the maturation of [NiFe] hydrogenases. Required for nickel insertion into the metal center of the hydrogenase.</text>
</comment>
<dbReference type="PANTHER" id="PTHR34535">
    <property type="entry name" value="HYDROGENASE MATURATION FACTOR HYPA"/>
    <property type="match status" value="1"/>
</dbReference>
<keyword evidence="2 5" id="KW-0533">Nickel</keyword>
<dbReference type="PANTHER" id="PTHR34535:SF3">
    <property type="entry name" value="HYDROGENASE MATURATION FACTOR HYPA"/>
    <property type="match status" value="1"/>
</dbReference>
<keyword evidence="7" id="KW-1185">Reference proteome</keyword>
<dbReference type="AlphaFoldDB" id="A0A0W0WDS4"/>
<evidence type="ECO:0000313" key="6">
    <source>
        <dbReference type="EMBL" id="KTD30460.1"/>
    </source>
</evidence>
<dbReference type="OrthoDB" id="288014at2"/>
<dbReference type="Pfam" id="PF01155">
    <property type="entry name" value="HypA"/>
    <property type="match status" value="1"/>
</dbReference>
<keyword evidence="3 5" id="KW-0479">Metal-binding</keyword>
<protein>
    <recommendedName>
        <fullName evidence="5">Hydrogenase maturation factor HypA</fullName>
    </recommendedName>
</protein>
<proteinExistence type="inferred from homology"/>
<dbReference type="PIRSF" id="PIRSF004761">
    <property type="entry name" value="Hydrgn_mat_HypA"/>
    <property type="match status" value="1"/>
</dbReference>
<dbReference type="InterPro" id="IPR020538">
    <property type="entry name" value="Hydgase_Ni_incorp_HypA/HybF_CS"/>
</dbReference>
<accession>A0A0W0WDS4</accession>
<dbReference type="Proteomes" id="UP000054908">
    <property type="component" value="Unassembled WGS sequence"/>
</dbReference>
<sequence>MHELTLSRAILEIINERASTMSCSSIRTIYLEIGELTGVDEASLRFSFNVLAKGSVAENANLEIIKLKGKAICDFCHETVMLKNYYDGCVSCGRYSLRVIQGEELRVKSMEVD</sequence>
<gene>
    <name evidence="5 6" type="primary">hypA</name>
    <name evidence="6" type="ORF">Lmac_0644</name>
</gene>
<name>A0A0W0WDS4_9GAMM</name>
<evidence type="ECO:0000313" key="7">
    <source>
        <dbReference type="Proteomes" id="UP000054908"/>
    </source>
</evidence>
<evidence type="ECO:0000256" key="1">
    <source>
        <dbReference type="ARBA" id="ARBA00010748"/>
    </source>
</evidence>
<feature type="binding site" evidence="5">
    <location>
        <position position="2"/>
    </location>
    <ligand>
        <name>Ni(2+)</name>
        <dbReference type="ChEBI" id="CHEBI:49786"/>
    </ligand>
</feature>
<evidence type="ECO:0000256" key="5">
    <source>
        <dbReference type="HAMAP-Rule" id="MF_00213"/>
    </source>
</evidence>
<dbReference type="PROSITE" id="PS01249">
    <property type="entry name" value="HYPA"/>
    <property type="match status" value="1"/>
</dbReference>
<feature type="binding site" evidence="5">
    <location>
        <position position="92"/>
    </location>
    <ligand>
        <name>Zn(2+)</name>
        <dbReference type="ChEBI" id="CHEBI:29105"/>
    </ligand>
</feature>
<dbReference type="GO" id="GO:0008270">
    <property type="term" value="F:zinc ion binding"/>
    <property type="evidence" value="ECO:0007669"/>
    <property type="project" value="UniProtKB-UniRule"/>
</dbReference>
<dbReference type="PATRIC" id="fig|466.6.peg.696"/>
<evidence type="ECO:0000256" key="4">
    <source>
        <dbReference type="ARBA" id="ARBA00022833"/>
    </source>
</evidence>
<feature type="binding site" evidence="5">
    <location>
        <position position="76"/>
    </location>
    <ligand>
        <name>Zn(2+)</name>
        <dbReference type="ChEBI" id="CHEBI:29105"/>
    </ligand>
</feature>
<organism evidence="6 7">
    <name type="scientific">Legionella maceachernii</name>
    <dbReference type="NCBI Taxonomy" id="466"/>
    <lineage>
        <taxon>Bacteria</taxon>
        <taxon>Pseudomonadati</taxon>
        <taxon>Pseudomonadota</taxon>
        <taxon>Gammaproteobacteria</taxon>
        <taxon>Legionellales</taxon>
        <taxon>Legionellaceae</taxon>
        <taxon>Legionella</taxon>
    </lineage>
</organism>
<dbReference type="GO" id="GO:0051604">
    <property type="term" value="P:protein maturation"/>
    <property type="evidence" value="ECO:0007669"/>
    <property type="project" value="InterPro"/>
</dbReference>
<feature type="binding site" evidence="5">
    <location>
        <position position="89"/>
    </location>
    <ligand>
        <name>Zn(2+)</name>
        <dbReference type="ChEBI" id="CHEBI:29105"/>
    </ligand>
</feature>
<evidence type="ECO:0000256" key="2">
    <source>
        <dbReference type="ARBA" id="ARBA00022596"/>
    </source>
</evidence>
<evidence type="ECO:0000256" key="3">
    <source>
        <dbReference type="ARBA" id="ARBA00022723"/>
    </source>
</evidence>
<dbReference type="NCBIfam" id="TIGR00100">
    <property type="entry name" value="hypA"/>
    <property type="match status" value="1"/>
</dbReference>
<dbReference type="GO" id="GO:0016151">
    <property type="term" value="F:nickel cation binding"/>
    <property type="evidence" value="ECO:0007669"/>
    <property type="project" value="UniProtKB-UniRule"/>
</dbReference>
<reference evidence="6 7" key="1">
    <citation type="submission" date="2015-11" db="EMBL/GenBank/DDBJ databases">
        <title>Genomic analysis of 38 Legionella species identifies large and diverse effector repertoires.</title>
        <authorList>
            <person name="Burstein D."/>
            <person name="Amaro F."/>
            <person name="Zusman T."/>
            <person name="Lifshitz Z."/>
            <person name="Cohen O."/>
            <person name="Gilbert J.A."/>
            <person name="Pupko T."/>
            <person name="Shuman H.A."/>
            <person name="Segal G."/>
        </authorList>
    </citation>
    <scope>NUCLEOTIDE SEQUENCE [LARGE SCALE GENOMIC DNA]</scope>
    <source>
        <strain evidence="6 7">PX-1-G2-E2</strain>
    </source>
</reference>
<dbReference type="RefSeq" id="WP_058451467.1">
    <property type="nucleotide sequence ID" value="NZ_CAAAIB010000007.1"/>
</dbReference>
<comment type="caution">
    <text evidence="6">The sequence shown here is derived from an EMBL/GenBank/DDBJ whole genome shotgun (WGS) entry which is preliminary data.</text>
</comment>
<feature type="binding site" evidence="5">
    <location>
        <position position="73"/>
    </location>
    <ligand>
        <name>Zn(2+)</name>
        <dbReference type="ChEBI" id="CHEBI:29105"/>
    </ligand>
</feature>
<keyword evidence="4 5" id="KW-0862">Zinc</keyword>
<comment type="similarity">
    <text evidence="1 5">Belongs to the HypA/HybF family.</text>
</comment>
<dbReference type="HAMAP" id="MF_00213">
    <property type="entry name" value="HypA_HybF"/>
    <property type="match status" value="1"/>
</dbReference>